<dbReference type="GO" id="GO:0006814">
    <property type="term" value="P:sodium ion transport"/>
    <property type="evidence" value="ECO:0007669"/>
    <property type="project" value="InterPro"/>
</dbReference>
<feature type="transmembrane region" description="Helical" evidence="9">
    <location>
        <begin position="391"/>
        <end position="409"/>
    </location>
</feature>
<evidence type="ECO:0000256" key="5">
    <source>
        <dbReference type="ARBA" id="ARBA00022692"/>
    </source>
</evidence>
<evidence type="ECO:0000313" key="11">
    <source>
        <dbReference type="Proteomes" id="UP000030647"/>
    </source>
</evidence>
<keyword evidence="2" id="KW-0813">Transport</keyword>
<feature type="transmembrane region" description="Helical" evidence="9">
    <location>
        <begin position="339"/>
        <end position="362"/>
    </location>
</feature>
<evidence type="ECO:0000256" key="2">
    <source>
        <dbReference type="ARBA" id="ARBA00022448"/>
    </source>
</evidence>
<keyword evidence="3" id="KW-1003">Cell membrane</keyword>
<dbReference type="HOGENOM" id="CLU_027408_1_0_9"/>
<feature type="transmembrane region" description="Helical" evidence="9">
    <location>
        <begin position="198"/>
        <end position="219"/>
    </location>
</feature>
<keyword evidence="11" id="KW-1185">Reference proteome</keyword>
<accession>U4TS43</accession>
<name>U4TS43_9LACO</name>
<evidence type="ECO:0000256" key="7">
    <source>
        <dbReference type="ARBA" id="ARBA00022989"/>
    </source>
</evidence>
<keyword evidence="5 9" id="KW-0812">Transmembrane</keyword>
<dbReference type="AlphaFoldDB" id="U4TS43"/>
<dbReference type="RefSeq" id="WP_022530397.1">
    <property type="nucleotide sequence ID" value="NZ_KI271600.1"/>
</dbReference>
<keyword evidence="4" id="KW-0762">Sugar transport</keyword>
<comment type="subcellular location">
    <subcellularLocation>
        <location evidence="1">Cell membrane</location>
        <topology evidence="1">Multi-pass membrane protein</topology>
    </subcellularLocation>
</comment>
<feature type="transmembrane region" description="Helical" evidence="9">
    <location>
        <begin position="257"/>
        <end position="279"/>
    </location>
</feature>
<reference evidence="11" key="1">
    <citation type="journal article" date="2013" name="Genome Announc.">
        <title>Whole-Genome Sequencing of Lactobacillus shenzhenensis Strain LY-73T.</title>
        <authorList>
            <person name="Lin Z."/>
            <person name="Liu Z."/>
            <person name="Yang R."/>
            <person name="Zou Y."/>
            <person name="Wan D."/>
            <person name="Chen J."/>
            <person name="Guo M."/>
            <person name="Zhao J."/>
            <person name="Fang C."/>
            <person name="Yang R."/>
            <person name="Liu F."/>
        </authorList>
    </citation>
    <scope>NUCLEOTIDE SEQUENCE [LARGE SCALE GENOMIC DNA]</scope>
    <source>
        <strain evidence="11">LY-73</strain>
    </source>
</reference>
<dbReference type="PANTHER" id="PTHR11328">
    <property type="entry name" value="MAJOR FACILITATOR SUPERFAMILY DOMAIN-CONTAINING PROTEIN"/>
    <property type="match status" value="1"/>
</dbReference>
<evidence type="ECO:0000256" key="6">
    <source>
        <dbReference type="ARBA" id="ARBA00022847"/>
    </source>
</evidence>
<keyword evidence="8 9" id="KW-0472">Membrane</keyword>
<dbReference type="SUPFAM" id="SSF103473">
    <property type="entry name" value="MFS general substrate transporter"/>
    <property type="match status" value="1"/>
</dbReference>
<feature type="transmembrane region" description="Helical" evidence="9">
    <location>
        <begin position="429"/>
        <end position="447"/>
    </location>
</feature>
<sequence>MKHLKEYTAYASGALGHDAFYATLSTYLTLFVTSQLFTTSNNSFNQRMITSVTVLIMGIRILEVFCDPLIGGVVDNTKTRWGKFKPWIVGGAIVSALMLALIFTDFGGLAYNAPTVYLILFGIAFVILDIFFSFNDIAFWSLLPALSTSSKTRSLFGTVGRFGSTIGAQGVPMIIFPVIIFFSQLFSGTHGSAKTQSGWFGFAIVIGIVAVAGAIFTAVSTKEKDSLIRSETKKTHVKDVFRAIGENDQLMWQGLSYFLFALSYVVTNSLLAYYFQYVLGRTDKFFMIGVITTVLGIISVVLFPSIELLIKRKAIYVGGICLMLIGYTMFLVAGTNLMLVYIAVGIFFFPYPMIFLAALMTITDSVEYGQWKNGTRNESVTLSVRPLIDKLAGALANGLVILAAVNSGMVGNAKPSSIAPAQLLKFKGFMFFAPMILLVVSAFIYLAKVKLTEKKHQEIVNALQAKLSAEQQGN</sequence>
<gene>
    <name evidence="10" type="primary">lacS</name>
    <name evidence="10" type="ORF">L248_1065</name>
</gene>
<dbReference type="InterPro" id="IPR018043">
    <property type="entry name" value="Na/Gal_symport_CS"/>
</dbReference>
<evidence type="ECO:0000256" key="4">
    <source>
        <dbReference type="ARBA" id="ARBA00022597"/>
    </source>
</evidence>
<proteinExistence type="predicted"/>
<evidence type="ECO:0000256" key="3">
    <source>
        <dbReference type="ARBA" id="ARBA00022475"/>
    </source>
</evidence>
<dbReference type="eggNOG" id="COG2211">
    <property type="taxonomic scope" value="Bacteria"/>
</dbReference>
<keyword evidence="7 9" id="KW-1133">Transmembrane helix</keyword>
<evidence type="ECO:0000256" key="9">
    <source>
        <dbReference type="SAM" id="Phobius"/>
    </source>
</evidence>
<evidence type="ECO:0000256" key="1">
    <source>
        <dbReference type="ARBA" id="ARBA00004651"/>
    </source>
</evidence>
<protein>
    <submittedName>
        <fullName evidence="10">LacS</fullName>
    </submittedName>
</protein>
<dbReference type="CDD" id="cd17332">
    <property type="entry name" value="MFS_MelB_like"/>
    <property type="match status" value="1"/>
</dbReference>
<dbReference type="Proteomes" id="UP000030647">
    <property type="component" value="Unassembled WGS sequence"/>
</dbReference>
<evidence type="ECO:0000256" key="8">
    <source>
        <dbReference type="ARBA" id="ARBA00023136"/>
    </source>
</evidence>
<feature type="transmembrane region" description="Helical" evidence="9">
    <location>
        <begin position="20"/>
        <end position="38"/>
    </location>
</feature>
<keyword evidence="6" id="KW-0769">Symport</keyword>
<dbReference type="GO" id="GO:0008643">
    <property type="term" value="P:carbohydrate transport"/>
    <property type="evidence" value="ECO:0007669"/>
    <property type="project" value="InterPro"/>
</dbReference>
<dbReference type="NCBIfam" id="TIGR00792">
    <property type="entry name" value="gph"/>
    <property type="match status" value="1"/>
</dbReference>
<feature type="transmembrane region" description="Helical" evidence="9">
    <location>
        <begin position="87"/>
        <end position="111"/>
    </location>
</feature>
<dbReference type="InterPro" id="IPR036259">
    <property type="entry name" value="MFS_trans_sf"/>
</dbReference>
<dbReference type="GO" id="GO:0005886">
    <property type="term" value="C:plasma membrane"/>
    <property type="evidence" value="ECO:0007669"/>
    <property type="project" value="UniProtKB-SubCell"/>
</dbReference>
<organism evidence="10 11">
    <name type="scientific">Schleiferilactobacillus shenzhenensis LY-73</name>
    <dbReference type="NCBI Taxonomy" id="1231336"/>
    <lineage>
        <taxon>Bacteria</taxon>
        <taxon>Bacillati</taxon>
        <taxon>Bacillota</taxon>
        <taxon>Bacilli</taxon>
        <taxon>Lactobacillales</taxon>
        <taxon>Lactobacillaceae</taxon>
        <taxon>Schleiferilactobacillus</taxon>
    </lineage>
</organism>
<dbReference type="InterPro" id="IPR039672">
    <property type="entry name" value="MFS_2"/>
</dbReference>
<dbReference type="Gene3D" id="1.20.1250.20">
    <property type="entry name" value="MFS general substrate transporter like domains"/>
    <property type="match status" value="1"/>
</dbReference>
<dbReference type="STRING" id="1231336.L248_1065"/>
<feature type="transmembrane region" description="Helical" evidence="9">
    <location>
        <begin position="117"/>
        <end position="143"/>
    </location>
</feature>
<dbReference type="InterPro" id="IPR001927">
    <property type="entry name" value="Na/Gal_symport"/>
</dbReference>
<dbReference type="PANTHER" id="PTHR11328:SF24">
    <property type="entry name" value="MAJOR FACILITATOR SUPERFAMILY (MFS) PROFILE DOMAIN-CONTAINING PROTEIN"/>
    <property type="match status" value="1"/>
</dbReference>
<feature type="transmembrane region" description="Helical" evidence="9">
    <location>
        <begin position="164"/>
        <end position="186"/>
    </location>
</feature>
<feature type="transmembrane region" description="Helical" evidence="9">
    <location>
        <begin position="315"/>
        <end position="333"/>
    </location>
</feature>
<dbReference type="EMBL" id="KI271600">
    <property type="protein sequence ID" value="ERL64297.1"/>
    <property type="molecule type" value="Genomic_DNA"/>
</dbReference>
<dbReference type="PROSITE" id="PS00872">
    <property type="entry name" value="NA_GALACTOSIDE_SYMP"/>
    <property type="match status" value="1"/>
</dbReference>
<feature type="transmembrane region" description="Helical" evidence="9">
    <location>
        <begin position="285"/>
        <end position="303"/>
    </location>
</feature>
<dbReference type="Pfam" id="PF13347">
    <property type="entry name" value="MFS_2"/>
    <property type="match status" value="1"/>
</dbReference>
<dbReference type="OrthoDB" id="9764596at2"/>
<dbReference type="GO" id="GO:0015293">
    <property type="term" value="F:symporter activity"/>
    <property type="evidence" value="ECO:0007669"/>
    <property type="project" value="UniProtKB-KW"/>
</dbReference>
<evidence type="ECO:0000313" key="10">
    <source>
        <dbReference type="EMBL" id="ERL64297.1"/>
    </source>
</evidence>